<feature type="transmembrane region" description="Helical" evidence="5">
    <location>
        <begin position="94"/>
        <end position="113"/>
    </location>
</feature>
<dbReference type="RefSeq" id="WP_058355547.1">
    <property type="nucleotide sequence ID" value="NZ_CABKVG010000007.1"/>
</dbReference>
<keyword evidence="8" id="KW-1185">Reference proteome</keyword>
<feature type="transmembrane region" description="Helical" evidence="5">
    <location>
        <begin position="66"/>
        <end position="85"/>
    </location>
</feature>
<feature type="domain" description="Major facilitator superfamily (MFS) profile" evidence="6">
    <location>
        <begin position="24"/>
        <end position="414"/>
    </location>
</feature>
<dbReference type="PANTHER" id="PTHR11662:SF399">
    <property type="entry name" value="FI19708P1-RELATED"/>
    <property type="match status" value="1"/>
</dbReference>
<feature type="transmembrane region" description="Helical" evidence="5">
    <location>
        <begin position="270"/>
        <end position="291"/>
    </location>
</feature>
<dbReference type="InterPro" id="IPR036259">
    <property type="entry name" value="MFS_trans_sf"/>
</dbReference>
<feature type="transmembrane region" description="Helical" evidence="5">
    <location>
        <begin position="360"/>
        <end position="382"/>
    </location>
</feature>
<reference evidence="7 8" key="1">
    <citation type="journal article" date="2022" name="Res Sq">
        <title>Evolution of multicellular longitudinally dividing oral cavity symbionts (Neisseriaceae).</title>
        <authorList>
            <person name="Nyongesa S."/>
            <person name="Weber P."/>
            <person name="Bernet E."/>
            <person name="Pullido F."/>
            <person name="Nieckarz M."/>
            <person name="Delaby M."/>
            <person name="Nieves C."/>
            <person name="Viehboeck T."/>
            <person name="Krause N."/>
            <person name="Rivera-Millot A."/>
            <person name="Nakamura A."/>
            <person name="Vischer N."/>
            <person name="VanNieuwenhze M."/>
            <person name="Brun Y."/>
            <person name="Cava F."/>
            <person name="Bulgheresi S."/>
            <person name="Veyrier F."/>
        </authorList>
    </citation>
    <scope>NUCLEOTIDE SEQUENCE [LARGE SCALE GENOMIC DNA]</scope>
    <source>
        <strain evidence="7 8">SN4</strain>
    </source>
</reference>
<keyword evidence="4 5" id="KW-0472">Membrane</keyword>
<accession>A0ABY4E326</accession>
<evidence type="ECO:0000256" key="4">
    <source>
        <dbReference type="ARBA" id="ARBA00023136"/>
    </source>
</evidence>
<gene>
    <name evidence="7" type="ORF">LVJ82_01765</name>
</gene>
<dbReference type="InterPro" id="IPR020846">
    <property type="entry name" value="MFS_dom"/>
</dbReference>
<dbReference type="Proteomes" id="UP000832011">
    <property type="component" value="Chromosome"/>
</dbReference>
<dbReference type="Gene3D" id="1.20.1250.20">
    <property type="entry name" value="MFS general substrate transporter like domains"/>
    <property type="match status" value="2"/>
</dbReference>
<protein>
    <submittedName>
        <fullName evidence="7">MFS transporter</fullName>
    </submittedName>
</protein>
<evidence type="ECO:0000256" key="1">
    <source>
        <dbReference type="ARBA" id="ARBA00004141"/>
    </source>
</evidence>
<feature type="transmembrane region" description="Helical" evidence="5">
    <location>
        <begin position="326"/>
        <end position="348"/>
    </location>
</feature>
<dbReference type="PANTHER" id="PTHR11662">
    <property type="entry name" value="SOLUTE CARRIER FAMILY 17"/>
    <property type="match status" value="1"/>
</dbReference>
<evidence type="ECO:0000259" key="6">
    <source>
        <dbReference type="PROSITE" id="PS50850"/>
    </source>
</evidence>
<dbReference type="CDD" id="cd17319">
    <property type="entry name" value="MFS_ExuT_GudP_like"/>
    <property type="match status" value="1"/>
</dbReference>
<dbReference type="SUPFAM" id="SSF103473">
    <property type="entry name" value="MFS general substrate transporter"/>
    <property type="match status" value="1"/>
</dbReference>
<name>A0ABY4E326_9NEIS</name>
<evidence type="ECO:0000313" key="8">
    <source>
        <dbReference type="Proteomes" id="UP000832011"/>
    </source>
</evidence>
<evidence type="ECO:0000256" key="5">
    <source>
        <dbReference type="SAM" id="Phobius"/>
    </source>
</evidence>
<feature type="transmembrane region" description="Helical" evidence="5">
    <location>
        <begin position="223"/>
        <end position="250"/>
    </location>
</feature>
<keyword evidence="3 5" id="KW-1133">Transmembrane helix</keyword>
<evidence type="ECO:0000256" key="2">
    <source>
        <dbReference type="ARBA" id="ARBA00022692"/>
    </source>
</evidence>
<keyword evidence="2 5" id="KW-0812">Transmembrane</keyword>
<dbReference type="Pfam" id="PF07690">
    <property type="entry name" value="MFS_1"/>
    <property type="match status" value="1"/>
</dbReference>
<dbReference type="InterPro" id="IPR011701">
    <property type="entry name" value="MFS"/>
</dbReference>
<evidence type="ECO:0000256" key="3">
    <source>
        <dbReference type="ARBA" id="ARBA00022989"/>
    </source>
</evidence>
<feature type="transmembrane region" description="Helical" evidence="5">
    <location>
        <begin position="119"/>
        <end position="140"/>
    </location>
</feature>
<organism evidence="7 8">
    <name type="scientific">Vitreoscilla massiliensis</name>
    <dbReference type="NCBI Taxonomy" id="1689272"/>
    <lineage>
        <taxon>Bacteria</taxon>
        <taxon>Pseudomonadati</taxon>
        <taxon>Pseudomonadota</taxon>
        <taxon>Betaproteobacteria</taxon>
        <taxon>Neisseriales</taxon>
        <taxon>Neisseriaceae</taxon>
        <taxon>Vitreoscilla</taxon>
    </lineage>
</organism>
<evidence type="ECO:0000313" key="7">
    <source>
        <dbReference type="EMBL" id="UOO89743.1"/>
    </source>
</evidence>
<dbReference type="PROSITE" id="PS50850">
    <property type="entry name" value="MFS"/>
    <property type="match status" value="1"/>
</dbReference>
<feature type="transmembrane region" description="Helical" evidence="5">
    <location>
        <begin position="182"/>
        <end position="202"/>
    </location>
</feature>
<feature type="transmembrane region" description="Helical" evidence="5">
    <location>
        <begin position="152"/>
        <end position="176"/>
    </location>
</feature>
<proteinExistence type="predicted"/>
<feature type="transmembrane region" description="Helical" evidence="5">
    <location>
        <begin position="303"/>
        <end position="320"/>
    </location>
</feature>
<dbReference type="InterPro" id="IPR050382">
    <property type="entry name" value="MFS_Na/Anion_cotransporter"/>
</dbReference>
<comment type="subcellular location">
    <subcellularLocation>
        <location evidence="1">Membrane</location>
        <topology evidence="1">Multi-pass membrane protein</topology>
    </subcellularLocation>
</comment>
<feature type="transmembrane region" description="Helical" evidence="5">
    <location>
        <begin position="394"/>
        <end position="411"/>
    </location>
</feature>
<feature type="transmembrane region" description="Helical" evidence="5">
    <location>
        <begin position="21"/>
        <end position="46"/>
    </location>
</feature>
<dbReference type="EMBL" id="CP091511">
    <property type="protein sequence ID" value="UOO89743.1"/>
    <property type="molecule type" value="Genomic_DNA"/>
</dbReference>
<sequence>MNIPLNRGPNSAAPPDSFIKHWMPAFVLMVCVVLAFFDKISIAVLFADPHFQSAMGIVESKAKLGWLMTSFLLAYGFSCMFLSFLGDLINPKKLIFWSVASWGVLMLIMGFTTSYSGMLVMRVLLGIAEGPLFALCYSIVKQRYSDREQARASTMFLLGTPIGATLGFPITAHVLASHDWHTTFFVMAALTVVVLLLVYFGLKDVQLAKVDGSQKISKAQHRLNLSVLFGNRAFWMVCIFNIAMMGYLWGLNSWIPIYLMEAKGFNLKEFGNLSMIPFIAMLVGEIFGAYYSDKIGKLRSPQVFIGLFLAGVGMYALVLAHGITQVILAMSFSSMLWGFAASAIFALLARVSTKEVASTAGGIFNGLGNFASALAPVIIGYIVQASKNFNDGVTFLAILAVVGSLTLIPLLKKH</sequence>